<organism evidence="2 3">
    <name type="scientific">Celeribacter baekdonensis B30</name>
    <dbReference type="NCBI Taxonomy" id="1208323"/>
    <lineage>
        <taxon>Bacteria</taxon>
        <taxon>Pseudomonadati</taxon>
        <taxon>Pseudomonadota</taxon>
        <taxon>Alphaproteobacteria</taxon>
        <taxon>Rhodobacterales</taxon>
        <taxon>Roseobacteraceae</taxon>
        <taxon>Celeribacter</taxon>
    </lineage>
</organism>
<dbReference type="Gene3D" id="3.40.50.10540">
    <property type="entry name" value="Crotonobetainyl-coa:carnitine coa-transferase, domain 1"/>
    <property type="match status" value="1"/>
</dbReference>
<dbReference type="InterPro" id="IPR050483">
    <property type="entry name" value="CoA-transferase_III_domain"/>
</dbReference>
<evidence type="ECO:0000313" key="3">
    <source>
        <dbReference type="Proteomes" id="UP000006762"/>
    </source>
</evidence>
<dbReference type="InterPro" id="IPR023606">
    <property type="entry name" value="CoA-Trfase_III_dom_1_sf"/>
</dbReference>
<proteinExistence type="predicted"/>
<dbReference type="SUPFAM" id="SSF89796">
    <property type="entry name" value="CoA-transferase family III (CaiB/BaiF)"/>
    <property type="match status" value="1"/>
</dbReference>
<protein>
    <submittedName>
        <fullName evidence="2">L-carnitine dehydratase/bile acid-inducible protein F</fullName>
    </submittedName>
</protein>
<evidence type="ECO:0000256" key="1">
    <source>
        <dbReference type="ARBA" id="ARBA00022679"/>
    </source>
</evidence>
<evidence type="ECO:0000313" key="2">
    <source>
        <dbReference type="EMBL" id="EKE68544.1"/>
    </source>
</evidence>
<dbReference type="STRING" id="1208323.B30_17787"/>
<dbReference type="Pfam" id="PF02515">
    <property type="entry name" value="CoA_transf_3"/>
    <property type="match status" value="1"/>
</dbReference>
<dbReference type="PATRIC" id="fig|1208323.3.peg.3682"/>
<dbReference type="EMBL" id="AMRK01000013">
    <property type="protein sequence ID" value="EKE68544.1"/>
    <property type="molecule type" value="Genomic_DNA"/>
</dbReference>
<keyword evidence="1" id="KW-0808">Transferase</keyword>
<name>K2JD74_9RHOB</name>
<dbReference type="Gene3D" id="3.30.1540.10">
    <property type="entry name" value="formyl-coa transferase, domain 3"/>
    <property type="match status" value="1"/>
</dbReference>
<comment type="caution">
    <text evidence="2">The sequence shown here is derived from an EMBL/GenBank/DDBJ whole genome shotgun (WGS) entry which is preliminary data.</text>
</comment>
<accession>K2JD74</accession>
<dbReference type="Proteomes" id="UP000006762">
    <property type="component" value="Unassembled WGS sequence"/>
</dbReference>
<dbReference type="PANTHER" id="PTHR48207:SF3">
    <property type="entry name" value="SUCCINATE--HYDROXYMETHYLGLUTARATE COA-TRANSFERASE"/>
    <property type="match status" value="1"/>
</dbReference>
<dbReference type="PANTHER" id="PTHR48207">
    <property type="entry name" value="SUCCINATE--HYDROXYMETHYLGLUTARATE COA-TRANSFERASE"/>
    <property type="match status" value="1"/>
</dbReference>
<reference evidence="2 3" key="1">
    <citation type="submission" date="2012-09" db="EMBL/GenBank/DDBJ databases">
        <title>Celeribacter baekdonensis B30 Genome Sequencing.</title>
        <authorList>
            <person name="Wang W."/>
        </authorList>
    </citation>
    <scope>NUCLEOTIDE SEQUENCE [LARGE SCALE GENOMIC DNA]</scope>
    <source>
        <strain evidence="2 3">B30</strain>
    </source>
</reference>
<dbReference type="InterPro" id="IPR044855">
    <property type="entry name" value="CoA-Trfase_III_dom3_sf"/>
</dbReference>
<dbReference type="AlphaFoldDB" id="K2JD74"/>
<dbReference type="eggNOG" id="COG1804">
    <property type="taxonomic scope" value="Bacteria"/>
</dbReference>
<dbReference type="InterPro" id="IPR003673">
    <property type="entry name" value="CoA-Trfase_fam_III"/>
</dbReference>
<sequence length="396" mass="41923">MSDATPLAGLRVLDLTRVLAGPWATQLLADLGAEVIKLERPGTGDDTRSWGPPFAALPDGSRGESAYFLSANRGKKSVEADLSTSRGRDLARDLARQSDILIENFRVGGTNRMGLDYDTLSAENSGLIYCSITGFGQTGPHRHRPGYDLLVQAMGGLMSVTGESEGRPMKAGVALADIMTGLYATSAILAAVHERARSGRGDYIDLSLLDVQIATLANQAQNYLVSGTAPGRSGNVHPNIAPYQDFQTADGAMVVAVGNDSQFQRLCDGLGAPDLATDPRFATNALRVGNQKALEDALAPVLRNGTTRTWLAILDTHGVPAAAINDIAAVFSDPQIEARGLLTGGDDNLPLVACPIRFRRMALSAAIRPPNLGEHNGLYRTSGVGSDIQQEKLHPT</sequence>
<dbReference type="RefSeq" id="WP_009573572.1">
    <property type="nucleotide sequence ID" value="NZ_AMRK01000013.1"/>
</dbReference>
<keyword evidence="3" id="KW-1185">Reference proteome</keyword>
<dbReference type="OrthoDB" id="7208981at2"/>
<gene>
    <name evidence="2" type="ORF">B30_17787</name>
</gene>
<dbReference type="GO" id="GO:0008410">
    <property type="term" value="F:CoA-transferase activity"/>
    <property type="evidence" value="ECO:0007669"/>
    <property type="project" value="TreeGrafter"/>
</dbReference>